<protein>
    <submittedName>
        <fullName evidence="5">Tetratricopeptide repeat protein</fullName>
    </submittedName>
</protein>
<dbReference type="RefSeq" id="WP_168089248.1">
    <property type="nucleotide sequence ID" value="NZ_JAAVJC010000160.1"/>
</dbReference>
<keyword evidence="3" id="KW-1133">Transmembrane helix</keyword>
<dbReference type="Pfam" id="PF13424">
    <property type="entry name" value="TPR_12"/>
    <property type="match status" value="2"/>
</dbReference>
<feature type="region of interest" description="Disordered" evidence="2">
    <location>
        <begin position="462"/>
        <end position="495"/>
    </location>
</feature>
<dbReference type="SMART" id="SM00382">
    <property type="entry name" value="AAA"/>
    <property type="match status" value="1"/>
</dbReference>
<reference evidence="5 6" key="1">
    <citation type="submission" date="2020-03" db="EMBL/GenBank/DDBJ databases">
        <title>Draft genome of Streptomyces sp. ventii, isolated from the Axial Seamount in the Pacific Ocean, and resequencing of the two type strains Streptomyces lonarensis strain NCL 716 and Streptomyces bohaiensis strain 11A07.</title>
        <authorList>
            <person name="Loughran R.M."/>
            <person name="Pfannmuller K.M."/>
            <person name="Wasson B.J."/>
            <person name="Deadmond M.C."/>
            <person name="Paddock B.E."/>
            <person name="Koyack M.J."/>
            <person name="Gallegos D.A."/>
            <person name="Mitchell E.A."/>
            <person name="Ushijima B."/>
            <person name="Saw J.H."/>
            <person name="Mcphail K.L."/>
            <person name="Videau P."/>
        </authorList>
    </citation>
    <scope>NUCLEOTIDE SEQUENCE [LARGE SCALE GENOMIC DNA]</scope>
    <source>
        <strain evidence="5 6">11A07</strain>
    </source>
</reference>
<sequence length="1124" mass="121067">MAVLSELENRHRAEVEQLLARSVEAEVRRSQGSADSGALLQRARSSLDHLLHPAAEEWEHYRRAERDSAPRRLRERFDAAAVGGLVTTTLAAALAALLAVAATDTAADATLIAAVVAAAAVGGFVLQAVVAHLWTAESLAGSRNQPGGVEQLRLAWLTAVEVRGIRPWLEQQRALAARSRGGVPTTQLPAQRTTGRRANRGDAARTRAVLGRSFDQLPDRGKPFLGRRDQLADLTQWVNRDRARTETRPTVVVLHGPPGSGRTMLARWAAHELRSLFRGACLADLRGHSVDEISTRDALLHIMSRLGAPQDQLLFREGPARGADGEAQLGRLVERYRSHLTGLPVVIILDDATDPAQVRTLLPERSSSLVLVTATEPLDLADAPASVHHLPVGPLDTPAAVELLRTTLHETAGDIPLPPDEDPSWARLAEVCAHRPLLLRMAGPGLATRTPAQLAAVLDTADPAADPSAPGGTDAASGGTDAGGTDVDTGDTLLGDTAGSEAARVLNARYAEQSEDVRRLLRRLALAGRASLGPRAAAALLDRPQKEAAGHLRDLAEAGLIRTVRGDRFRLHDLVRRFARARLAAEESAPERAAAQERLIRSYAELADTVIRLVDGNTSTRADLLPAAAGGHGFSSVSAALRWLDDESDFITATLRHADEGVDPEAVQHLLGALADYCLLRGDLYRLGELNELAQSVNQGLLTRSVTWRTGVAERQLGELDKAHTTLSRVVNLYQEARNQAGAARALRDLGITLQHQGHLAEAIAKLTEALDLQPRDTLPGDRAWTLHALGAVERERGRLGTAAELLAESLELHRASGSVHGEAWARLHLGQTAMRRGAVTEAETELRASQELYERSRDVRGQAWALTQLGTVRVLAGDPAAGEDQLRAALAQHRENGDTRGEAWTLFHLGQAQEDAGNLTTASRSLERARTMFNRMPDRYGVACARHHEARVTRDQRAERTGSLHNSGFARQLLAAARRDYERAGVRHGQGWTGLELAVIDAGNGRPDRALELADEALALFSGGYGEDRPDVRGAEWARFLRGTLLPLASPGGAEVGEAAAREEIEALLREEDGPWRDPQLTLAVHSYSLMLGRGQGLDDGGWSAWRLGMVPRRAAADVLGVG</sequence>
<dbReference type="SMART" id="SM00028">
    <property type="entry name" value="TPR"/>
    <property type="match status" value="5"/>
</dbReference>
<name>A0ABX1CJ19_9ACTN</name>
<keyword evidence="6" id="KW-1185">Reference proteome</keyword>
<evidence type="ECO:0000256" key="2">
    <source>
        <dbReference type="SAM" id="MobiDB-lite"/>
    </source>
</evidence>
<evidence type="ECO:0000256" key="3">
    <source>
        <dbReference type="SAM" id="Phobius"/>
    </source>
</evidence>
<organism evidence="5 6">
    <name type="scientific">Streptomyces bohaiensis</name>
    <dbReference type="NCBI Taxonomy" id="1431344"/>
    <lineage>
        <taxon>Bacteria</taxon>
        <taxon>Bacillati</taxon>
        <taxon>Actinomycetota</taxon>
        <taxon>Actinomycetes</taxon>
        <taxon>Kitasatosporales</taxon>
        <taxon>Streptomycetaceae</taxon>
        <taxon>Streptomyces</taxon>
    </lineage>
</organism>
<feature type="domain" description="AAA+ ATPase" evidence="4">
    <location>
        <begin position="248"/>
        <end position="396"/>
    </location>
</feature>
<dbReference type="InterPro" id="IPR003593">
    <property type="entry name" value="AAA+_ATPase"/>
</dbReference>
<evidence type="ECO:0000313" key="5">
    <source>
        <dbReference type="EMBL" id="NJQ16519.1"/>
    </source>
</evidence>
<evidence type="ECO:0000256" key="1">
    <source>
        <dbReference type="PROSITE-ProRule" id="PRU00339"/>
    </source>
</evidence>
<dbReference type="Proteomes" id="UP000727056">
    <property type="component" value="Unassembled WGS sequence"/>
</dbReference>
<feature type="transmembrane region" description="Helical" evidence="3">
    <location>
        <begin position="79"/>
        <end position="103"/>
    </location>
</feature>
<feature type="region of interest" description="Disordered" evidence="2">
    <location>
        <begin position="180"/>
        <end position="204"/>
    </location>
</feature>
<feature type="transmembrane region" description="Helical" evidence="3">
    <location>
        <begin position="109"/>
        <end position="134"/>
    </location>
</feature>
<feature type="repeat" description="TPR" evidence="1">
    <location>
        <begin position="744"/>
        <end position="777"/>
    </location>
</feature>
<accession>A0ABX1CJ19</accession>
<evidence type="ECO:0000259" key="4">
    <source>
        <dbReference type="SMART" id="SM00382"/>
    </source>
</evidence>
<feature type="compositionally biased region" description="Polar residues" evidence="2">
    <location>
        <begin position="184"/>
        <end position="193"/>
    </location>
</feature>
<dbReference type="PANTHER" id="PTHR47691">
    <property type="entry name" value="REGULATOR-RELATED"/>
    <property type="match status" value="1"/>
</dbReference>
<gene>
    <name evidence="5" type="ORF">HCN52_16640</name>
</gene>
<dbReference type="InterPro" id="IPR027417">
    <property type="entry name" value="P-loop_NTPase"/>
</dbReference>
<comment type="caution">
    <text evidence="5">The sequence shown here is derived from an EMBL/GenBank/DDBJ whole genome shotgun (WGS) entry which is preliminary data.</text>
</comment>
<dbReference type="InterPro" id="IPR011990">
    <property type="entry name" value="TPR-like_helical_dom_sf"/>
</dbReference>
<dbReference type="SUPFAM" id="SSF52540">
    <property type="entry name" value="P-loop containing nucleoside triphosphate hydrolases"/>
    <property type="match status" value="1"/>
</dbReference>
<keyword evidence="3" id="KW-0812">Transmembrane</keyword>
<dbReference type="InterPro" id="IPR019734">
    <property type="entry name" value="TPR_rpt"/>
</dbReference>
<dbReference type="Gene3D" id="1.25.40.10">
    <property type="entry name" value="Tetratricopeptide repeat domain"/>
    <property type="match status" value="2"/>
</dbReference>
<dbReference type="Gene3D" id="3.40.50.300">
    <property type="entry name" value="P-loop containing nucleotide triphosphate hydrolases"/>
    <property type="match status" value="1"/>
</dbReference>
<dbReference type="PROSITE" id="PS50005">
    <property type="entry name" value="TPR"/>
    <property type="match status" value="1"/>
</dbReference>
<evidence type="ECO:0000313" key="6">
    <source>
        <dbReference type="Proteomes" id="UP000727056"/>
    </source>
</evidence>
<keyword evidence="3" id="KW-0472">Membrane</keyword>
<proteinExistence type="predicted"/>
<dbReference type="SUPFAM" id="SSF48452">
    <property type="entry name" value="TPR-like"/>
    <property type="match status" value="1"/>
</dbReference>
<dbReference type="EMBL" id="JAAVJC010000160">
    <property type="protein sequence ID" value="NJQ16519.1"/>
    <property type="molecule type" value="Genomic_DNA"/>
</dbReference>
<dbReference type="PANTHER" id="PTHR47691:SF3">
    <property type="entry name" value="HTH-TYPE TRANSCRIPTIONAL REGULATOR RV0890C-RELATED"/>
    <property type="match status" value="1"/>
</dbReference>
<keyword evidence="1" id="KW-0802">TPR repeat</keyword>